<gene>
    <name evidence="4" type="ORF">GCWU000342_00118</name>
</gene>
<keyword evidence="5" id="KW-1185">Reference proteome</keyword>
<dbReference type="SUPFAM" id="SSF53613">
    <property type="entry name" value="Ribokinase-like"/>
    <property type="match status" value="1"/>
</dbReference>
<feature type="domain" description="Carbohydrate kinase PfkB" evidence="3">
    <location>
        <begin position="35"/>
        <end position="317"/>
    </location>
</feature>
<dbReference type="Pfam" id="PF00294">
    <property type="entry name" value="PfkB"/>
    <property type="match status" value="1"/>
</dbReference>
<dbReference type="STRING" id="626523.GCWU000342_00118"/>
<dbReference type="AlphaFoldDB" id="C4G7Y5"/>
<evidence type="ECO:0000313" key="5">
    <source>
        <dbReference type="Proteomes" id="UP000003494"/>
    </source>
</evidence>
<reference evidence="4" key="1">
    <citation type="submission" date="2009-04" db="EMBL/GenBank/DDBJ databases">
        <authorList>
            <person name="Weinstock G."/>
            <person name="Sodergren E."/>
            <person name="Clifton S."/>
            <person name="Fulton L."/>
            <person name="Fulton B."/>
            <person name="Courtney L."/>
            <person name="Fronick C."/>
            <person name="Harrison M."/>
            <person name="Strong C."/>
            <person name="Farmer C."/>
            <person name="Delahaunty K."/>
            <person name="Markovic C."/>
            <person name="Hall O."/>
            <person name="Minx P."/>
            <person name="Tomlinson C."/>
            <person name="Mitreva M."/>
            <person name="Nelson J."/>
            <person name="Hou S."/>
            <person name="Wollam A."/>
            <person name="Pepin K.H."/>
            <person name="Johnson M."/>
            <person name="Bhonagiri V."/>
            <person name="Nash W.E."/>
            <person name="Warren W."/>
            <person name="Chinwalla A."/>
            <person name="Mardis E.R."/>
            <person name="Wilson R.K."/>
        </authorList>
    </citation>
    <scope>NUCLEOTIDE SEQUENCE [LARGE SCALE GENOMIC DNA]</scope>
    <source>
        <strain evidence="4">DSM 14600</strain>
    </source>
</reference>
<accession>C4G7Y5</accession>
<dbReference type="InterPro" id="IPR029056">
    <property type="entry name" value="Ribokinase-like"/>
</dbReference>
<organism evidence="4 5">
    <name type="scientific">Shuttleworthella satelles DSM 14600</name>
    <dbReference type="NCBI Taxonomy" id="626523"/>
    <lineage>
        <taxon>Bacteria</taxon>
        <taxon>Bacillati</taxon>
        <taxon>Bacillota</taxon>
        <taxon>Clostridia</taxon>
        <taxon>Lachnospirales</taxon>
        <taxon>Lachnospiraceae</taxon>
        <taxon>Shuttleworthella</taxon>
    </lineage>
</organism>
<keyword evidence="1" id="KW-0808">Transferase</keyword>
<dbReference type="RefSeq" id="WP_006905165.1">
    <property type="nucleotide sequence ID" value="NZ_GG665866.1"/>
</dbReference>
<sequence length="343" mass="38894">MAGYPSFCARLTKKVNNEYYIKKQADLRGGEIVKKVALAGLINIETTVAIDKFPIEYAPIDYRFFGVETTVSGVGYNVSKALKTLGDEVDIFSIIGKDIYKAVIKEEFTREEIDPSYVIDSIDEIPQSVIFYDKDGRRKINLDLKDIQDAEYPAENIEKALTRADVVIPCNINFARPILRKAKEMNQVIATDVHVIGDVKDAYNREFMALSDILFFSNEKIIGKEYAFLDQIIKQYDHKIIVVGLGEKGALLYVREDDKIKEYPAVNTREIVSTIGAGDSLFASFIHFYINGHSPYDALQNAIVFASYKIGEKGASKGFLTERQLMEWKKKTHQADGEEYFLR</sequence>
<dbReference type="HOGENOM" id="CLU_027634_12_1_9"/>
<dbReference type="Gene3D" id="3.40.1190.20">
    <property type="match status" value="1"/>
</dbReference>
<evidence type="ECO:0000313" key="4">
    <source>
        <dbReference type="EMBL" id="EEP28777.1"/>
    </source>
</evidence>
<evidence type="ECO:0000256" key="1">
    <source>
        <dbReference type="ARBA" id="ARBA00022679"/>
    </source>
</evidence>
<name>C4G7Y5_9FIRM</name>
<dbReference type="Proteomes" id="UP000003494">
    <property type="component" value="Unassembled WGS sequence"/>
</dbReference>
<evidence type="ECO:0000256" key="2">
    <source>
        <dbReference type="ARBA" id="ARBA00022777"/>
    </source>
</evidence>
<protein>
    <submittedName>
        <fullName evidence="4">Kinase, PfkB family</fullName>
    </submittedName>
</protein>
<keyword evidence="2 4" id="KW-0418">Kinase</keyword>
<dbReference type="EMBL" id="ACIP02000001">
    <property type="protein sequence ID" value="EEP28777.1"/>
    <property type="molecule type" value="Genomic_DNA"/>
</dbReference>
<evidence type="ECO:0000259" key="3">
    <source>
        <dbReference type="Pfam" id="PF00294"/>
    </source>
</evidence>
<comment type="caution">
    <text evidence="4">The sequence shown here is derived from an EMBL/GenBank/DDBJ whole genome shotgun (WGS) entry which is preliminary data.</text>
</comment>
<dbReference type="PANTHER" id="PTHR10584:SF166">
    <property type="entry name" value="RIBOKINASE"/>
    <property type="match status" value="1"/>
</dbReference>
<dbReference type="GO" id="GO:0016301">
    <property type="term" value="F:kinase activity"/>
    <property type="evidence" value="ECO:0007669"/>
    <property type="project" value="UniProtKB-KW"/>
</dbReference>
<dbReference type="eggNOG" id="COG0524">
    <property type="taxonomic scope" value="Bacteria"/>
</dbReference>
<proteinExistence type="predicted"/>
<dbReference type="PANTHER" id="PTHR10584">
    <property type="entry name" value="SUGAR KINASE"/>
    <property type="match status" value="1"/>
</dbReference>
<dbReference type="InterPro" id="IPR011611">
    <property type="entry name" value="PfkB_dom"/>
</dbReference>